<feature type="coiled-coil region" evidence="1">
    <location>
        <begin position="22"/>
        <end position="49"/>
    </location>
</feature>
<evidence type="ECO:0000256" key="1">
    <source>
        <dbReference type="SAM" id="Coils"/>
    </source>
</evidence>
<accession>A0A8J2WTU7</accession>
<keyword evidence="4" id="KW-1185">Reference proteome</keyword>
<reference evidence="3" key="1">
    <citation type="submission" date="2021-11" db="EMBL/GenBank/DDBJ databases">
        <authorList>
            <consortium name="Genoscope - CEA"/>
            <person name="William W."/>
        </authorList>
    </citation>
    <scope>NUCLEOTIDE SEQUENCE</scope>
</reference>
<name>A0A8J2WTU7_9STRA</name>
<dbReference type="Proteomes" id="UP000789595">
    <property type="component" value="Unassembled WGS sequence"/>
</dbReference>
<evidence type="ECO:0000313" key="4">
    <source>
        <dbReference type="Proteomes" id="UP000789595"/>
    </source>
</evidence>
<dbReference type="EMBL" id="CAKKNE010000001">
    <property type="protein sequence ID" value="CAH0366954.1"/>
    <property type="molecule type" value="Genomic_DNA"/>
</dbReference>
<keyword evidence="1" id="KW-0175">Coiled coil</keyword>
<dbReference type="OrthoDB" id="205815at2759"/>
<feature type="compositionally biased region" description="Pro residues" evidence="2">
    <location>
        <begin position="121"/>
        <end position="136"/>
    </location>
</feature>
<comment type="caution">
    <text evidence="3">The sequence shown here is derived from an EMBL/GenBank/DDBJ whole genome shotgun (WGS) entry which is preliminary data.</text>
</comment>
<sequence length="200" mass="22498">MDGITALQKHLVRVKLEHAEREAALERTVAELRGENDELKAALDDAADELDLCWAHVHQLRLETTTKFQVEERDDWRALVRSVQEDRQRLQQENARLQALVAPGPAARTTSAPLPDALTSPRPPRPTRPPPPPPVETPRLAKKPRERAPSPRATAYALTGTPRKRKIVLPRPSPSAREPWFLWVLLFGRPLDIDGPVLCV</sequence>
<evidence type="ECO:0000256" key="2">
    <source>
        <dbReference type="SAM" id="MobiDB-lite"/>
    </source>
</evidence>
<protein>
    <submittedName>
        <fullName evidence="3">Uncharacterized protein</fullName>
    </submittedName>
</protein>
<organism evidence="3 4">
    <name type="scientific">Pelagomonas calceolata</name>
    <dbReference type="NCBI Taxonomy" id="35677"/>
    <lineage>
        <taxon>Eukaryota</taxon>
        <taxon>Sar</taxon>
        <taxon>Stramenopiles</taxon>
        <taxon>Ochrophyta</taxon>
        <taxon>Pelagophyceae</taxon>
        <taxon>Pelagomonadales</taxon>
        <taxon>Pelagomonadaceae</taxon>
        <taxon>Pelagomonas</taxon>
    </lineage>
</organism>
<proteinExistence type="predicted"/>
<evidence type="ECO:0000313" key="3">
    <source>
        <dbReference type="EMBL" id="CAH0366954.1"/>
    </source>
</evidence>
<dbReference type="AlphaFoldDB" id="A0A8J2WTU7"/>
<gene>
    <name evidence="3" type="ORF">PECAL_1P34690</name>
</gene>
<feature type="region of interest" description="Disordered" evidence="2">
    <location>
        <begin position="98"/>
        <end position="171"/>
    </location>
</feature>